<dbReference type="AlphaFoldDB" id="A0A0M0K5Y0"/>
<organism evidence="2 3">
    <name type="scientific">Chrysochromulina tobinii</name>
    <dbReference type="NCBI Taxonomy" id="1460289"/>
    <lineage>
        <taxon>Eukaryota</taxon>
        <taxon>Haptista</taxon>
        <taxon>Haptophyta</taxon>
        <taxon>Prymnesiophyceae</taxon>
        <taxon>Prymnesiales</taxon>
        <taxon>Chrysochromulinaceae</taxon>
        <taxon>Chrysochromulina</taxon>
    </lineage>
</organism>
<dbReference type="Proteomes" id="UP000037460">
    <property type="component" value="Unassembled WGS sequence"/>
</dbReference>
<gene>
    <name evidence="2" type="ORF">Ctob_010970</name>
</gene>
<protein>
    <submittedName>
        <fullName evidence="2">Uncharacterized protein</fullName>
    </submittedName>
</protein>
<accession>A0A0M0K5Y0</accession>
<keyword evidence="3" id="KW-1185">Reference proteome</keyword>
<dbReference type="EMBL" id="JWZX01001360">
    <property type="protein sequence ID" value="KOO33987.1"/>
    <property type="molecule type" value="Genomic_DNA"/>
</dbReference>
<reference evidence="3" key="1">
    <citation type="journal article" date="2015" name="PLoS Genet.">
        <title>Genome Sequence and Transcriptome Analyses of Chrysochromulina tobin: Metabolic Tools for Enhanced Algal Fitness in the Prominent Order Prymnesiales (Haptophyceae).</title>
        <authorList>
            <person name="Hovde B.T."/>
            <person name="Deodato C.R."/>
            <person name="Hunsperger H.M."/>
            <person name="Ryken S.A."/>
            <person name="Yost W."/>
            <person name="Jha R.K."/>
            <person name="Patterson J."/>
            <person name="Monnat R.J. Jr."/>
            <person name="Barlow S.B."/>
            <person name="Starkenburg S.R."/>
            <person name="Cattolico R.A."/>
        </authorList>
    </citation>
    <scope>NUCLEOTIDE SEQUENCE</scope>
    <source>
        <strain evidence="3">CCMP291</strain>
    </source>
</reference>
<comment type="caution">
    <text evidence="2">The sequence shown here is derived from an EMBL/GenBank/DDBJ whole genome shotgun (WGS) entry which is preliminary data.</text>
</comment>
<name>A0A0M0K5Y0_9EUKA</name>
<evidence type="ECO:0000313" key="3">
    <source>
        <dbReference type="Proteomes" id="UP000037460"/>
    </source>
</evidence>
<evidence type="ECO:0000313" key="2">
    <source>
        <dbReference type="EMBL" id="KOO33987.1"/>
    </source>
</evidence>
<sequence length="203" mass="22047">MYMISPSVGHGYATRVVSTVAATANEDAEEGDSTDIWDKDVEAAGNWFGNSGKRLLDATKHTARDVIRPVLMPIQQVGRRGRQASMSALARSLPRIVEASLPKVRQKLEEIFRDWALGRIDVNQQWHIPDHIALAVELSDEILGPARAAEARARSSSPTTQPDPSVPAPATAPKEPTTAPKEPTTAPKDRRSVTKIAFETGAH</sequence>
<evidence type="ECO:0000256" key="1">
    <source>
        <dbReference type="SAM" id="MobiDB-lite"/>
    </source>
</evidence>
<feature type="region of interest" description="Disordered" evidence="1">
    <location>
        <begin position="147"/>
        <end position="203"/>
    </location>
</feature>
<feature type="compositionally biased region" description="Low complexity" evidence="1">
    <location>
        <begin position="168"/>
        <end position="186"/>
    </location>
</feature>
<proteinExistence type="predicted"/>